<proteinExistence type="predicted"/>
<dbReference type="InterPro" id="IPR016024">
    <property type="entry name" value="ARM-type_fold"/>
</dbReference>
<evidence type="ECO:0000313" key="5">
    <source>
        <dbReference type="Proteomes" id="UP001190926"/>
    </source>
</evidence>
<dbReference type="PANTHER" id="PTHR17695:SF11">
    <property type="entry name" value="SMALL SUBUNIT PROCESSOME COMPONENT 20 HOMOLOG"/>
    <property type="match status" value="1"/>
</dbReference>
<dbReference type="InterPro" id="IPR011989">
    <property type="entry name" value="ARM-like"/>
</dbReference>
<dbReference type="SUPFAM" id="SSF48371">
    <property type="entry name" value="ARM repeat"/>
    <property type="match status" value="2"/>
</dbReference>
<feature type="domain" description="U3 small nucleolar RNA-associated protein 20 C-terminal" evidence="3">
    <location>
        <begin position="2559"/>
        <end position="2653"/>
    </location>
</feature>
<dbReference type="GO" id="GO:0032040">
    <property type="term" value="C:small-subunit processome"/>
    <property type="evidence" value="ECO:0007669"/>
    <property type="project" value="TreeGrafter"/>
</dbReference>
<name>A0AAD4P8Q2_PERFH</name>
<keyword evidence="5" id="KW-1185">Reference proteome</keyword>
<dbReference type="InterPro" id="IPR057525">
    <property type="entry name" value="UTP20_C"/>
</dbReference>
<organism evidence="4 5">
    <name type="scientific">Perilla frutescens var. hirtella</name>
    <name type="common">Perilla citriodora</name>
    <name type="synonym">Perilla setoyensis</name>
    <dbReference type="NCBI Taxonomy" id="608512"/>
    <lineage>
        <taxon>Eukaryota</taxon>
        <taxon>Viridiplantae</taxon>
        <taxon>Streptophyta</taxon>
        <taxon>Embryophyta</taxon>
        <taxon>Tracheophyta</taxon>
        <taxon>Spermatophyta</taxon>
        <taxon>Magnoliopsida</taxon>
        <taxon>eudicotyledons</taxon>
        <taxon>Gunneridae</taxon>
        <taxon>Pentapetalae</taxon>
        <taxon>asterids</taxon>
        <taxon>lamiids</taxon>
        <taxon>Lamiales</taxon>
        <taxon>Lamiaceae</taxon>
        <taxon>Nepetoideae</taxon>
        <taxon>Elsholtzieae</taxon>
        <taxon>Perilla</taxon>
    </lineage>
</organism>
<protein>
    <recommendedName>
        <fullName evidence="6">Small subunit processome component 20 homolog</fullName>
    </recommendedName>
</protein>
<evidence type="ECO:0000259" key="3">
    <source>
        <dbReference type="Pfam" id="PF23099"/>
    </source>
</evidence>
<comment type="caution">
    <text evidence="4">The sequence shown here is derived from an EMBL/GenBank/DDBJ whole genome shotgun (WGS) entry which is preliminary data.</text>
</comment>
<gene>
    <name evidence="4" type="ORF">C2S53_010633</name>
</gene>
<dbReference type="EMBL" id="SDAM02000101">
    <property type="protein sequence ID" value="KAH6830095.1"/>
    <property type="molecule type" value="Genomic_DNA"/>
</dbReference>
<dbReference type="Proteomes" id="UP001190926">
    <property type="component" value="Unassembled WGS sequence"/>
</dbReference>
<dbReference type="PANTHER" id="PTHR17695">
    <property type="entry name" value="SMALL SUBUNIT PROCESSOME COMPONENT 20 HOMOLOG"/>
    <property type="match status" value="1"/>
</dbReference>
<dbReference type="InterPro" id="IPR046523">
    <property type="entry name" value="UTP20_dom"/>
</dbReference>
<evidence type="ECO:0000259" key="1">
    <source>
        <dbReference type="Pfam" id="PF07539"/>
    </source>
</evidence>
<dbReference type="Pfam" id="PF20416">
    <property type="entry name" value="UTP20"/>
    <property type="match status" value="1"/>
</dbReference>
<dbReference type="Pfam" id="PF07539">
    <property type="entry name" value="UTP20_N"/>
    <property type="match status" value="1"/>
</dbReference>
<dbReference type="Pfam" id="PF23099">
    <property type="entry name" value="UTP20_C"/>
    <property type="match status" value="1"/>
</dbReference>
<accession>A0AAD4P8Q2</accession>
<dbReference type="GO" id="GO:0030686">
    <property type="term" value="C:90S preribosome"/>
    <property type="evidence" value="ECO:0007669"/>
    <property type="project" value="TreeGrafter"/>
</dbReference>
<sequence length="2662" mass="301806">MATPSHAQAVKSLNKSTGRRRFVFKTFSQRIEEVEIDVYRSLHPLKAEPSSSSFFCDCLIEYKELNTAEGFISFYEEFFPSVQTLPQIILQKGLIISSLLSRLKMEGRLSLEPILRLISALSRDLLEDFTPFLSRIVDSLESLLQSGADRDPEIIEQIFISWSYVMMNLQKYLIEDVHHILSITTNLRYYRKDYVREFMAEAVSFLLRKAPIEQLKKGIVKLMTEVVEEPSEMRKSGVGALLSHVMRITSSRLHSRTETLISLVVDESSFQIGGQRVEDSGPVLEVLILTFERLHAELDPVGLSLIWKWLLAKITESLTNENTLHLTCLLTVLISMAQNGYLGKITDSEPLVKLVGQLVETFVIRGLTMKNVDSHSEVIEKVLQLMLCVIGGLSTSKNMLPPEWKLVFDMKSRSLLNFIGDLLTKDPSIYHVFGTNIMCAFNNLIEISDEEVVYLMMKFCENLEAKSSSFWDGESNEKFSRIFVFLEGTFQYWIREISNSVEGNLFPVQRNKLAVLWAVIGCYSHLPDDQANPSLLLEVINAIDKLLMVESKLAGFQQNTWYSLIGAALRSYNKLVSRRGIAHGESAMRLFLDLAIRYKLSPHILCAVADILDSVSVVSHGKCQFYLPEYISGKLLDALDIFSENLSHANREIRLSTLCILSHYEPIHDKDSDKKLPAENDSGTDVTETSLVDGNHDNVLNILRSVEETALSVATSRKVILLISKLQMSLSAHRVADQYIIAALYGILGILHNRFSYFWNPALECLAVLVGQYFGIVWNRYIDYLEHRQSDFLAPHQHDGGDNDSMDTGLVGCFNSDIIRTFDSTPHATVLSLLIQSLQKVPSIVESNSRQIVPLFLKFLGYNVEELTSVDSCTLDHKGKEWKGVLKEWLSLFRLLRNPRAFYQGRFLRDVLLYRLLDQNDADLQTKVLDCLLNWKDDFLLPYSENLKNLINAKNLRDELARWSLSRNSIDSVDERHRSYLVPVVIRILIPKVRNLKMLGAQKNSSVNHRRAVLGFLAELDLEELPLFFWLLVKPLLTTSQSGDEISKIFWGSSKSPEFEVDASDILKHLTPNTIETLSWKKKYGFLHVVQDILAVFDESRLNPFLNLLMNCVVLISASCTSVLGSQRSESSVENCSILDLEVRNNDEVDDKTKERKQFRDLRSLCLKVIYLVLSKYDDHDFGGAFWDLFFTSVKPLVAKLKKEGLGSQKPSSLFYCFLAISKSYKLVPLLSKEENLVPDIFSMLSVPPASKSISSCILKFAKNLLKLDIALGSEDVTVKRVLLPHLDELMHGLHCIFTKENATKRRLLKFLGKKEITIFNLLSKYVKEPSTAESFVDILLPFLTKKHQNFDTCVDALQIIRQVVTVLGSGKSKKILNSISPLLISATLAVRNSICDVLDAAASNDSSLLTLANILRELNATSAMEMGGLDYDKVLSAYEKVNAKFFYTIEEEHALPILAHAVHDMSSEEMILRQSAFRLLLSFIEFSGEILNGSPESGQIWSRTSILSTVNYFLLKHMGNAMNNQVAVKKVWIDLLREMVLKLPKEANLDSYRALCSDDAEQDFFNNIVHLQKHRRARALSRFSKIVGSGNLSTVITYKVFVPLLFSMLFDAQDGKDEHIRSACIDALASISGCMKWDQYCALLLRCFRDLALKPDKQKLLSRLICAILDHFHFVKSSSINEAKVSATDAPDLYAADMLTLHKKLFPKIEKLLTSDSDNVNVSISLVALKLLKLLPGDILDSHLPTVVHRISNFLKNRLESVRDEARSALFVCLKELGLEYLQFLVKVLKGILKRGYELHVLGYTLNFLLSKFLTSPICGKLDYCLNDLLSVVKNDILGDVSEEKEVEKIAFKMKETRKQKSYETLKLLAQNVTFKTHASKLLSDVIAGLQHKQFTQKLKLKLENMLSHIAAGIEHNPSVQQTELFIFANWLIKDSIGDEDNEHANNSISQADNRGESVQAIESNRLVNVDQKFSHLITAFALGVLHNYIKNLKLNPENGELLSLLDPFVSLLAQCLSSKYENITTAALRCLSLVVRLPLPSLQWQADKIKNSLLVIARGSVNANSQLTESCMKLLITLLRSKRVNLSPDQLHMLIQFPLFVDFSKSPSNIALLLLKAIIHRKLVVPEIYDLVQIVAELMVQSQDEPIRKKCSQILLQFLLGYPISQKRWQQHLDFLLANMSYEHSTGREAVLEMLHTIILKFPRNVVDAQSQTLFVHLVLCLANDDDRKVRSMSAAAIKCLIGHVSSHSLHSILEYSLSWYLGGKQSLWGAAAQVLGLLVEVTGKSFQTHLSKVLPVMRNILQSAVNTLASSQQDLSDDAVPFWKEAYYSLVMLEKILSQFHNMFLDRELEDIWDTICEFLLYPHLWLRKISCRIMSSYFTAVTNACRDNNKVSAETFYLMKPSILFHIVVSLCCQLKVPSSDDTTGIIIMKNLVFSICGFHSFLEKNENMDVSSFWSSLDRAEQDRFLKAFGILDPRKGKRTLLSFISDTSGERDKHQHPFISYLLQRVGKITFQLEADQMKIVFNCYKSISPKLLGCYGTSSPIGNDDVRSFAYQLLLPLYRVCEGYTGQVVSDDLKQSAQEVSESIRDIIGVQNFVQIYSQIRKNLKVKRDKRKQGEKVMAVVNPARNAKRKLRIAAKHKAHKKRKIMTMNMGRWLH</sequence>
<dbReference type="Gene3D" id="1.25.10.10">
    <property type="entry name" value="Leucine-rich Repeat Variant"/>
    <property type="match status" value="3"/>
</dbReference>
<dbReference type="InterPro" id="IPR052575">
    <property type="entry name" value="SSU_processome_comp_20"/>
</dbReference>
<evidence type="ECO:0008006" key="6">
    <source>
        <dbReference type="Google" id="ProtNLM"/>
    </source>
</evidence>
<evidence type="ECO:0000313" key="4">
    <source>
        <dbReference type="EMBL" id="KAH6830095.1"/>
    </source>
</evidence>
<reference evidence="4 5" key="1">
    <citation type="journal article" date="2021" name="Nat. Commun.">
        <title>Incipient diploidization of the medicinal plant Perilla within 10,000 years.</title>
        <authorList>
            <person name="Zhang Y."/>
            <person name="Shen Q."/>
            <person name="Leng L."/>
            <person name="Zhang D."/>
            <person name="Chen S."/>
            <person name="Shi Y."/>
            <person name="Ning Z."/>
            <person name="Chen S."/>
        </authorList>
    </citation>
    <scope>NUCLEOTIDE SEQUENCE [LARGE SCALE GENOMIC DNA]</scope>
    <source>
        <strain evidence="5">cv. PC099</strain>
    </source>
</reference>
<dbReference type="InterPro" id="IPR011430">
    <property type="entry name" value="UTP20_N"/>
</dbReference>
<feature type="domain" description="U3 small nucleolar RNA-associated protein 20" evidence="2">
    <location>
        <begin position="1717"/>
        <end position="1932"/>
    </location>
</feature>
<feature type="domain" description="U3 small nucleolar RNA-associated protein 20 N-terminal" evidence="1">
    <location>
        <begin position="883"/>
        <end position="1504"/>
    </location>
</feature>
<evidence type="ECO:0000259" key="2">
    <source>
        <dbReference type="Pfam" id="PF20416"/>
    </source>
</evidence>